<dbReference type="PANTHER" id="PTHR20872">
    <property type="match status" value="1"/>
</dbReference>
<accession>A0A914RSL1</accession>
<dbReference type="WBParaSite" id="PEQ_0000930301-mRNA-1">
    <property type="protein sequence ID" value="PEQ_0000930301-mRNA-1"/>
    <property type="gene ID" value="PEQ_0000930301"/>
</dbReference>
<evidence type="ECO:0000313" key="1">
    <source>
        <dbReference type="Proteomes" id="UP000887564"/>
    </source>
</evidence>
<evidence type="ECO:0000313" key="2">
    <source>
        <dbReference type="WBParaSite" id="PEQ_0000930301-mRNA-1"/>
    </source>
</evidence>
<proteinExistence type="predicted"/>
<dbReference type="Proteomes" id="UP000887564">
    <property type="component" value="Unplaced"/>
</dbReference>
<sequence length="524" mass="61490">MFSLQYDRCDQSRVDVRRSCCTRVVGLICQMFSSKKSSQHFHSRILDDARRLVCSNWYRVFRSNYPWRHFQFRDYIFTRRKFTSHAGWQYAIDHWRLRQLEIVPVTILFNLYEFIRVLTNFSEYYEKNTEDRPLEGIRSFIFKWQLHLHERGNQNAKLLYQFDSQLTSLCLINLTKVPRPFLQIGLFLYLEHLTVSPQHLDESVVILVADLRQLKSFIIYQNEKALGASAVSAKAWQAFSASNKHTRNMTFAGKSHGDLLIQPNAPVYAIIFENSIGQLTDEIAQEVSVFRVPLYNRRNFPLYSSMLNYYEKELGKGIQICDNYSTSLQYLIQKGLERRYRPRQFAMRVDMPAIIIALRCCMQNHFIYARLLHTFRAKLKLLAVRERISFGTALLLAIISASHKTTLCTRRNALLKRLSVAKVHQFHLRVYFARGMRILISGSVNKLTSPSRNRDKKTSNPHQLTENWTLGEVHEVLGVDVDNTWFRDACSSYEALQREIIKITGSMASVITDNRYMYSFENNF</sequence>
<name>A0A914RSL1_PAREQ</name>
<keyword evidence="1" id="KW-1185">Reference proteome</keyword>
<dbReference type="AlphaFoldDB" id="A0A914RSL1"/>
<organism evidence="1 2">
    <name type="scientific">Parascaris equorum</name>
    <name type="common">Equine roundworm</name>
    <dbReference type="NCBI Taxonomy" id="6256"/>
    <lineage>
        <taxon>Eukaryota</taxon>
        <taxon>Metazoa</taxon>
        <taxon>Ecdysozoa</taxon>
        <taxon>Nematoda</taxon>
        <taxon>Chromadorea</taxon>
        <taxon>Rhabditida</taxon>
        <taxon>Spirurina</taxon>
        <taxon>Ascaridomorpha</taxon>
        <taxon>Ascaridoidea</taxon>
        <taxon>Ascarididae</taxon>
        <taxon>Parascaris</taxon>
    </lineage>
</organism>
<dbReference type="PANTHER" id="PTHR20872:SF1">
    <property type="entry name" value="F-BOX DOMAIN-CONTAINING PROTEIN"/>
    <property type="match status" value="1"/>
</dbReference>
<protein>
    <submittedName>
        <fullName evidence="2">Uncharacterized protein</fullName>
    </submittedName>
</protein>
<reference evidence="2" key="1">
    <citation type="submission" date="2022-11" db="UniProtKB">
        <authorList>
            <consortium name="WormBaseParasite"/>
        </authorList>
    </citation>
    <scope>IDENTIFICATION</scope>
</reference>